<accession>A0ABR0CFM1</accession>
<name>A0ABR0CFM1_PURLI</name>
<dbReference type="Proteomes" id="UP001287286">
    <property type="component" value="Unassembled WGS sequence"/>
</dbReference>
<sequence>MHTPGASSANPPPARKVSRLGTERRPCMYLHLAPPWLLPPGLQWAASPGFRRWQKPFRALLATQVREAAGALNLPGTSEWSGGPFEHETQLGGRRLGAEPAPLPVDEMIS</sequence>
<protein>
    <submittedName>
        <fullName evidence="2">Uncharacterized protein</fullName>
    </submittedName>
</protein>
<dbReference type="EMBL" id="JAWRVI010000003">
    <property type="protein sequence ID" value="KAK4094548.1"/>
    <property type="molecule type" value="Genomic_DNA"/>
</dbReference>
<keyword evidence="3" id="KW-1185">Reference proteome</keyword>
<organism evidence="2 3">
    <name type="scientific">Purpureocillium lilacinum</name>
    <name type="common">Paecilomyces lilacinus</name>
    <dbReference type="NCBI Taxonomy" id="33203"/>
    <lineage>
        <taxon>Eukaryota</taxon>
        <taxon>Fungi</taxon>
        <taxon>Dikarya</taxon>
        <taxon>Ascomycota</taxon>
        <taxon>Pezizomycotina</taxon>
        <taxon>Sordariomycetes</taxon>
        <taxon>Hypocreomycetidae</taxon>
        <taxon>Hypocreales</taxon>
        <taxon>Ophiocordycipitaceae</taxon>
        <taxon>Purpureocillium</taxon>
    </lineage>
</organism>
<feature type="region of interest" description="Disordered" evidence="1">
    <location>
        <begin position="74"/>
        <end position="110"/>
    </location>
</feature>
<reference evidence="2 3" key="1">
    <citation type="journal article" date="2024" name="Microbiol. Resour. Announc.">
        <title>Genome annotations for the ascomycete fungi Trichoderma harzianum, Trichoderma aggressivum, and Purpureocillium lilacinum.</title>
        <authorList>
            <person name="Beijen E.P.W."/>
            <person name="Ohm R.A."/>
        </authorList>
    </citation>
    <scope>NUCLEOTIDE SEQUENCE [LARGE SCALE GENOMIC DNA]</scope>
    <source>
        <strain evidence="2 3">CBS 150709</strain>
    </source>
</reference>
<gene>
    <name evidence="2" type="ORF">Purlil1_1153</name>
</gene>
<proteinExistence type="predicted"/>
<evidence type="ECO:0000313" key="3">
    <source>
        <dbReference type="Proteomes" id="UP001287286"/>
    </source>
</evidence>
<comment type="caution">
    <text evidence="2">The sequence shown here is derived from an EMBL/GenBank/DDBJ whole genome shotgun (WGS) entry which is preliminary data.</text>
</comment>
<evidence type="ECO:0000256" key="1">
    <source>
        <dbReference type="SAM" id="MobiDB-lite"/>
    </source>
</evidence>
<evidence type="ECO:0000313" key="2">
    <source>
        <dbReference type="EMBL" id="KAK4094548.1"/>
    </source>
</evidence>
<feature type="region of interest" description="Disordered" evidence="1">
    <location>
        <begin position="1"/>
        <end position="20"/>
    </location>
</feature>